<comment type="caution">
    <text evidence="3">The sequence shown here is derived from an EMBL/GenBank/DDBJ whole genome shotgun (WGS) entry which is preliminary data.</text>
</comment>
<feature type="transmembrane region" description="Helical" evidence="2">
    <location>
        <begin position="23"/>
        <end position="40"/>
    </location>
</feature>
<dbReference type="AlphaFoldDB" id="A0A0W0FG28"/>
<keyword evidence="2" id="KW-0812">Transmembrane</keyword>
<evidence type="ECO:0000313" key="3">
    <source>
        <dbReference type="EMBL" id="KTB35249.1"/>
    </source>
</evidence>
<proteinExistence type="predicted"/>
<feature type="region of interest" description="Disordered" evidence="1">
    <location>
        <begin position="86"/>
        <end position="145"/>
    </location>
</feature>
<keyword evidence="2" id="KW-0472">Membrane</keyword>
<organism evidence="3 4">
    <name type="scientific">Moniliophthora roreri</name>
    <name type="common">Frosty pod rot fungus</name>
    <name type="synonym">Monilia roreri</name>
    <dbReference type="NCBI Taxonomy" id="221103"/>
    <lineage>
        <taxon>Eukaryota</taxon>
        <taxon>Fungi</taxon>
        <taxon>Dikarya</taxon>
        <taxon>Basidiomycota</taxon>
        <taxon>Agaricomycotina</taxon>
        <taxon>Agaricomycetes</taxon>
        <taxon>Agaricomycetidae</taxon>
        <taxon>Agaricales</taxon>
        <taxon>Marasmiineae</taxon>
        <taxon>Marasmiaceae</taxon>
        <taxon>Moniliophthora</taxon>
    </lineage>
</organism>
<evidence type="ECO:0000256" key="1">
    <source>
        <dbReference type="SAM" id="MobiDB-lite"/>
    </source>
</evidence>
<dbReference type="Proteomes" id="UP000054988">
    <property type="component" value="Unassembled WGS sequence"/>
</dbReference>
<gene>
    <name evidence="3" type="ORF">WG66_12187</name>
</gene>
<feature type="compositionally biased region" description="Basic and acidic residues" evidence="1">
    <location>
        <begin position="101"/>
        <end position="145"/>
    </location>
</feature>
<protein>
    <submittedName>
        <fullName evidence="3">Uncharacterized protein</fullName>
    </submittedName>
</protein>
<keyword evidence="2" id="KW-1133">Transmembrane helix</keyword>
<evidence type="ECO:0000256" key="2">
    <source>
        <dbReference type="SAM" id="Phobius"/>
    </source>
</evidence>
<reference evidence="3 4" key="1">
    <citation type="submission" date="2015-12" db="EMBL/GenBank/DDBJ databases">
        <title>Draft genome sequence of Moniliophthora roreri, the causal agent of frosty pod rot of cacao.</title>
        <authorList>
            <person name="Aime M.C."/>
            <person name="Diaz-Valderrama J.R."/>
            <person name="Kijpornyongpan T."/>
            <person name="Phillips-Mora W."/>
        </authorList>
    </citation>
    <scope>NUCLEOTIDE SEQUENCE [LARGE SCALE GENOMIC DNA]</scope>
    <source>
        <strain evidence="3 4">MCA 2952</strain>
    </source>
</reference>
<accession>A0A0W0FG28</accession>
<dbReference type="EMBL" id="LATX01001999">
    <property type="protein sequence ID" value="KTB35249.1"/>
    <property type="molecule type" value="Genomic_DNA"/>
</dbReference>
<name>A0A0W0FG28_MONRR</name>
<sequence>MHLDISLQGALSADGLHNFRMEGLVWIVVLCQTITIIMMIDMTITTENNDWVFVVNTNTKRRKFLFIGVNPKKVRLTDIKKRVEEQMVESWQPESSQVKVTTERESDQAPDKLQEEPYDKVTTERESDQAPDKSQEEPYKKGESG</sequence>
<evidence type="ECO:0000313" key="4">
    <source>
        <dbReference type="Proteomes" id="UP000054988"/>
    </source>
</evidence>